<name>A0ACA9RSM7_9GLOM</name>
<feature type="non-terminal residue" evidence="1">
    <location>
        <position position="254"/>
    </location>
</feature>
<keyword evidence="2" id="KW-1185">Reference proteome</keyword>
<reference evidence="1" key="1">
    <citation type="submission" date="2021-06" db="EMBL/GenBank/DDBJ databases">
        <authorList>
            <person name="Kallberg Y."/>
            <person name="Tangrot J."/>
            <person name="Rosling A."/>
        </authorList>
    </citation>
    <scope>NUCLEOTIDE SEQUENCE</scope>
    <source>
        <strain evidence="1">MA461A</strain>
    </source>
</reference>
<accession>A0ACA9RSM7</accession>
<gene>
    <name evidence="1" type="ORF">RPERSI_LOCUS22296</name>
</gene>
<evidence type="ECO:0000313" key="1">
    <source>
        <dbReference type="EMBL" id="CAG8807004.1"/>
    </source>
</evidence>
<evidence type="ECO:0000313" key="2">
    <source>
        <dbReference type="Proteomes" id="UP000789920"/>
    </source>
</evidence>
<comment type="caution">
    <text evidence="1">The sequence shown here is derived from an EMBL/GenBank/DDBJ whole genome shotgun (WGS) entry which is preliminary data.</text>
</comment>
<dbReference type="Proteomes" id="UP000789920">
    <property type="component" value="Unassembled WGS sequence"/>
</dbReference>
<sequence length="254" mass="29926">MSFFKKFVNKKQKNDEKLNIVYQEEVAFEPESNEISQQWEDEMNSHWNDTPQEDEKPWDDIEDRPTYTVDSEEFEEENSSNNHYNQTVEENRSNDSSQDTLVESSILGGLLLLRIKILILKLRLADGDYTTTINLFEILFSQSTINSSFRNGEDIEETIIKLVNSSIRIEDFPHVQVCIIDDMIFSSDNRRLYVFQEAIRRGLKVDKIPVRIRRTADLNIKWKLEGSYKIVRNDNFKDIIISQYARNGRVIDKE</sequence>
<proteinExistence type="predicted"/>
<protein>
    <submittedName>
        <fullName evidence="1">10972_t:CDS:1</fullName>
    </submittedName>
</protein>
<dbReference type="EMBL" id="CAJVQC010067139">
    <property type="protein sequence ID" value="CAG8807004.1"/>
    <property type="molecule type" value="Genomic_DNA"/>
</dbReference>
<organism evidence="1 2">
    <name type="scientific">Racocetra persica</name>
    <dbReference type="NCBI Taxonomy" id="160502"/>
    <lineage>
        <taxon>Eukaryota</taxon>
        <taxon>Fungi</taxon>
        <taxon>Fungi incertae sedis</taxon>
        <taxon>Mucoromycota</taxon>
        <taxon>Glomeromycotina</taxon>
        <taxon>Glomeromycetes</taxon>
        <taxon>Diversisporales</taxon>
        <taxon>Gigasporaceae</taxon>
        <taxon>Racocetra</taxon>
    </lineage>
</organism>